<dbReference type="PATRIC" id="fig|271065.3.peg.1215"/>
<dbReference type="Pfam" id="PF01934">
    <property type="entry name" value="HepT-like"/>
    <property type="match status" value="1"/>
</dbReference>
<evidence type="ECO:0000256" key="6">
    <source>
        <dbReference type="ARBA" id="ARBA00024207"/>
    </source>
</evidence>
<keyword evidence="8" id="KW-1185">Reference proteome</keyword>
<accession>G4SUQ4</accession>
<dbReference type="Gene3D" id="1.20.120.580">
    <property type="entry name" value="bsu32300-like"/>
    <property type="match status" value="1"/>
</dbReference>
<dbReference type="GO" id="GO:0110001">
    <property type="term" value="C:toxin-antitoxin complex"/>
    <property type="evidence" value="ECO:0007669"/>
    <property type="project" value="InterPro"/>
</dbReference>
<evidence type="ECO:0000256" key="2">
    <source>
        <dbReference type="ARBA" id="ARBA00022649"/>
    </source>
</evidence>
<dbReference type="InterPro" id="IPR008201">
    <property type="entry name" value="HepT-like"/>
</dbReference>
<dbReference type="GO" id="GO:0000166">
    <property type="term" value="F:nucleotide binding"/>
    <property type="evidence" value="ECO:0007669"/>
    <property type="project" value="UniProtKB-KW"/>
</dbReference>
<keyword evidence="3" id="KW-0540">Nuclease</keyword>
<organism evidence="7 8">
    <name type="scientific">Methylotuvimicrobium alcaliphilum (strain DSM 19304 / NCIMB 14124 / VKM B-2133 / 20Z)</name>
    <name type="common">Methylomicrobium alcaliphilum</name>
    <dbReference type="NCBI Taxonomy" id="1091494"/>
    <lineage>
        <taxon>Bacteria</taxon>
        <taxon>Pseudomonadati</taxon>
        <taxon>Pseudomonadota</taxon>
        <taxon>Gammaproteobacteria</taxon>
        <taxon>Methylococcales</taxon>
        <taxon>Methylococcaceae</taxon>
        <taxon>Methylotuvimicrobium</taxon>
    </lineage>
</organism>
<dbReference type="GO" id="GO:0004540">
    <property type="term" value="F:RNA nuclease activity"/>
    <property type="evidence" value="ECO:0007669"/>
    <property type="project" value="InterPro"/>
</dbReference>
<evidence type="ECO:0000313" key="7">
    <source>
        <dbReference type="EMBL" id="CCE22881.1"/>
    </source>
</evidence>
<evidence type="ECO:0000256" key="4">
    <source>
        <dbReference type="ARBA" id="ARBA00022741"/>
    </source>
</evidence>
<dbReference type="GO" id="GO:0016787">
    <property type="term" value="F:hydrolase activity"/>
    <property type="evidence" value="ECO:0007669"/>
    <property type="project" value="UniProtKB-KW"/>
</dbReference>
<evidence type="ECO:0000256" key="1">
    <source>
        <dbReference type="ARBA" id="ARBA00022553"/>
    </source>
</evidence>
<dbReference type="KEGG" id="mah:MEALZ_1191"/>
<dbReference type="PANTHER" id="PTHR34139:SF1">
    <property type="entry name" value="RNASE MJ1380-RELATED"/>
    <property type="match status" value="1"/>
</dbReference>
<evidence type="ECO:0008006" key="9">
    <source>
        <dbReference type="Google" id="ProtNLM"/>
    </source>
</evidence>
<dbReference type="RefSeq" id="WP_014147679.1">
    <property type="nucleotide sequence ID" value="NC_016112.1"/>
</dbReference>
<dbReference type="Proteomes" id="UP000008315">
    <property type="component" value="Chromosome"/>
</dbReference>
<dbReference type="HOGENOM" id="CLU_142825_3_3_6"/>
<keyword evidence="4" id="KW-0547">Nucleotide-binding</keyword>
<keyword evidence="1" id="KW-0597">Phosphoprotein</keyword>
<name>G4SUQ4_META2</name>
<evidence type="ECO:0000256" key="3">
    <source>
        <dbReference type="ARBA" id="ARBA00022722"/>
    </source>
</evidence>
<dbReference type="InterPro" id="IPR037038">
    <property type="entry name" value="HepT-like_sf"/>
</dbReference>
<comment type="similarity">
    <text evidence="6">Belongs to the HepT RNase toxin family.</text>
</comment>
<proteinExistence type="inferred from homology"/>
<keyword evidence="5" id="KW-0378">Hydrolase</keyword>
<evidence type="ECO:0000313" key="8">
    <source>
        <dbReference type="Proteomes" id="UP000008315"/>
    </source>
</evidence>
<sequence>MKDRYIFIAAALESIELIQSYIEGYDLTGFLADRKTQDAVIRNLEIIGQALKDFGIETLLAEQPNMPWREIAGMRNVLAHEYLGVDSVMVWETVQTHLDTLQQALETIMEQPNL</sequence>
<protein>
    <recommendedName>
        <fullName evidence="9">DUF86 domain-containing protein</fullName>
    </recommendedName>
</protein>
<dbReference type="AlphaFoldDB" id="G4SUQ4"/>
<keyword evidence="2" id="KW-1277">Toxin-antitoxin system</keyword>
<dbReference type="EMBL" id="FO082060">
    <property type="protein sequence ID" value="CCE22881.1"/>
    <property type="molecule type" value="Genomic_DNA"/>
</dbReference>
<dbReference type="STRING" id="1091494.MEALZ_1191"/>
<dbReference type="PANTHER" id="PTHR34139">
    <property type="entry name" value="UPF0331 PROTEIN MJ0127"/>
    <property type="match status" value="1"/>
</dbReference>
<gene>
    <name evidence="7" type="ordered locus">MEALZ_1191</name>
</gene>
<evidence type="ECO:0000256" key="5">
    <source>
        <dbReference type="ARBA" id="ARBA00022801"/>
    </source>
</evidence>
<dbReference type="InterPro" id="IPR051813">
    <property type="entry name" value="HepT_RNase_toxin"/>
</dbReference>
<reference evidence="8" key="1">
    <citation type="journal article" date="2012" name="J. Bacteriol.">
        <title>Genome sequence of the haloalkaliphilic methanotrophic bacterium Methylomicrobium alcaliphilum 20Z.</title>
        <authorList>
            <person name="Vuilleumier S."/>
            <person name="Khmelenina V.N."/>
            <person name="Bringel F."/>
            <person name="Reshetnikov A.S."/>
            <person name="Lajus A."/>
            <person name="Mangenot S."/>
            <person name="Rouy Z."/>
            <person name="Op den Camp H.J."/>
            <person name="Jetten M.S."/>
            <person name="Dispirito A.A."/>
            <person name="Dunfield P."/>
            <person name="Klotz M.G."/>
            <person name="Semrau J.D."/>
            <person name="Stein L.Y."/>
            <person name="Barbe V."/>
            <person name="Medigue C."/>
            <person name="Trotsenko Y.A."/>
            <person name="Kalyuzhnaya M.G."/>
        </authorList>
    </citation>
    <scope>NUCLEOTIDE SEQUENCE [LARGE SCALE GENOMIC DNA]</scope>
    <source>
        <strain evidence="8">DSM 19304 / NCIMB 14124 / VKM B-2133 / 20Z</strain>
    </source>
</reference>